<dbReference type="Gene3D" id="3.40.50.720">
    <property type="entry name" value="NAD(P)-binding Rossmann-like Domain"/>
    <property type="match status" value="1"/>
</dbReference>
<dbReference type="SUPFAM" id="SSF51735">
    <property type="entry name" value="NAD(P)-binding Rossmann-fold domains"/>
    <property type="match status" value="1"/>
</dbReference>
<evidence type="ECO:0000256" key="1">
    <source>
        <dbReference type="ARBA" id="ARBA00006484"/>
    </source>
</evidence>
<comment type="similarity">
    <text evidence="1">Belongs to the short-chain dehydrogenases/reductases (SDR) family.</text>
</comment>
<keyword evidence="2" id="KW-0560">Oxidoreductase</keyword>
<dbReference type="PANTHER" id="PTHR43008:SF4">
    <property type="entry name" value="CHAIN DEHYDROGENASE, PUTATIVE (AFU_ORTHOLOGUE AFUA_4G08710)-RELATED"/>
    <property type="match status" value="1"/>
</dbReference>
<dbReference type="PANTHER" id="PTHR43008">
    <property type="entry name" value="BENZIL REDUCTASE"/>
    <property type="match status" value="1"/>
</dbReference>
<proteinExistence type="inferred from homology"/>
<sequence length="249" mass="26037">MPVQSRPVVLITGSSRGIGAETARIVSRELGARTVINYRDKAKRAENVVAEIAAAGGEAVAVRADVTDAASVTAMVEQIKATWGRLDVLVLNASGGMERGADAGYALRLNRDAQVDLVRAALPLMPSGSRVVFVTSHQAHFHGRQPGIEAYEAVAASKRAGEDALRAMIPELTALGIDLIVVSGDMIAGTITVTLLDRAHPGVVAARRDQAGEIPTLEEFATQVAAAVRADHATGHTVYVGGADYLVAR</sequence>
<gene>
    <name evidence="3" type="ORF">SAMN04515671_3280</name>
</gene>
<evidence type="ECO:0000313" key="4">
    <source>
        <dbReference type="Proteomes" id="UP000198741"/>
    </source>
</evidence>
<dbReference type="PRINTS" id="PR00081">
    <property type="entry name" value="GDHRDH"/>
</dbReference>
<dbReference type="Proteomes" id="UP000198741">
    <property type="component" value="Chromosome I"/>
</dbReference>
<dbReference type="Pfam" id="PF00106">
    <property type="entry name" value="adh_short"/>
    <property type="match status" value="1"/>
</dbReference>
<accession>A0A1H0QW07</accession>
<organism evidence="3 4">
    <name type="scientific">Nakamurella panacisegetis</name>
    <dbReference type="NCBI Taxonomy" id="1090615"/>
    <lineage>
        <taxon>Bacteria</taxon>
        <taxon>Bacillati</taxon>
        <taxon>Actinomycetota</taxon>
        <taxon>Actinomycetes</taxon>
        <taxon>Nakamurellales</taxon>
        <taxon>Nakamurellaceae</taxon>
        <taxon>Nakamurella</taxon>
    </lineage>
</organism>
<dbReference type="RefSeq" id="WP_197676218.1">
    <property type="nucleotide sequence ID" value="NZ_LT629710.1"/>
</dbReference>
<dbReference type="GO" id="GO:0050664">
    <property type="term" value="F:oxidoreductase activity, acting on NAD(P)H, oxygen as acceptor"/>
    <property type="evidence" value="ECO:0007669"/>
    <property type="project" value="TreeGrafter"/>
</dbReference>
<evidence type="ECO:0000256" key="2">
    <source>
        <dbReference type="ARBA" id="ARBA00023002"/>
    </source>
</evidence>
<dbReference type="InterPro" id="IPR002347">
    <property type="entry name" value="SDR_fam"/>
</dbReference>
<dbReference type="InterPro" id="IPR036291">
    <property type="entry name" value="NAD(P)-bd_dom_sf"/>
</dbReference>
<keyword evidence="4" id="KW-1185">Reference proteome</keyword>
<dbReference type="AlphaFoldDB" id="A0A1H0QW07"/>
<protein>
    <submittedName>
        <fullName evidence="3">NAD(P)-dependent dehydrogenase, short-chain alcohol dehydrogenase family</fullName>
    </submittedName>
</protein>
<name>A0A1H0QW07_9ACTN</name>
<reference evidence="3 4" key="1">
    <citation type="submission" date="2016-10" db="EMBL/GenBank/DDBJ databases">
        <authorList>
            <person name="de Groot N.N."/>
        </authorList>
    </citation>
    <scope>NUCLEOTIDE SEQUENCE [LARGE SCALE GENOMIC DNA]</scope>
    <source>
        <strain evidence="4">P4-7,KCTC 19426,CECT 7604</strain>
    </source>
</reference>
<dbReference type="EMBL" id="LT629710">
    <property type="protein sequence ID" value="SDP21472.1"/>
    <property type="molecule type" value="Genomic_DNA"/>
</dbReference>
<dbReference type="STRING" id="1090615.SAMN04515671_3280"/>
<evidence type="ECO:0000313" key="3">
    <source>
        <dbReference type="EMBL" id="SDP21472.1"/>
    </source>
</evidence>
<dbReference type="NCBIfam" id="NF005868">
    <property type="entry name" value="PRK07806.1"/>
    <property type="match status" value="1"/>
</dbReference>